<dbReference type="SUPFAM" id="SSF50978">
    <property type="entry name" value="WD40 repeat-like"/>
    <property type="match status" value="1"/>
</dbReference>
<dbReference type="InterPro" id="IPR036322">
    <property type="entry name" value="WD40_repeat_dom_sf"/>
</dbReference>
<dbReference type="EMBL" id="KV419405">
    <property type="protein sequence ID" value="KZS94289.1"/>
    <property type="molecule type" value="Genomic_DNA"/>
</dbReference>
<reference evidence="4 5" key="1">
    <citation type="journal article" date="2016" name="Mol. Biol. Evol.">
        <title>Comparative Genomics of Early-Diverging Mushroom-Forming Fungi Provides Insights into the Origins of Lignocellulose Decay Capabilities.</title>
        <authorList>
            <person name="Nagy L.G."/>
            <person name="Riley R."/>
            <person name="Tritt A."/>
            <person name="Adam C."/>
            <person name="Daum C."/>
            <person name="Floudas D."/>
            <person name="Sun H."/>
            <person name="Yadav J.S."/>
            <person name="Pangilinan J."/>
            <person name="Larsson K.H."/>
            <person name="Matsuura K."/>
            <person name="Barry K."/>
            <person name="Labutti K."/>
            <person name="Kuo R."/>
            <person name="Ohm R.A."/>
            <person name="Bhattacharya S.S."/>
            <person name="Shirouzu T."/>
            <person name="Yoshinaga Y."/>
            <person name="Martin F.M."/>
            <person name="Grigoriev I.V."/>
            <person name="Hibbett D.S."/>
        </authorList>
    </citation>
    <scope>NUCLEOTIDE SEQUENCE [LARGE SCALE GENOMIC DNA]</scope>
    <source>
        <strain evidence="4 5">HHB9708</strain>
    </source>
</reference>
<dbReference type="Pfam" id="PF00400">
    <property type="entry name" value="WD40"/>
    <property type="match status" value="1"/>
</dbReference>
<feature type="repeat" description="WD" evidence="3">
    <location>
        <begin position="9"/>
        <end position="50"/>
    </location>
</feature>
<name>A0A164VMF2_9AGAM</name>
<evidence type="ECO:0000313" key="4">
    <source>
        <dbReference type="EMBL" id="KZS94289.1"/>
    </source>
</evidence>
<dbReference type="AlphaFoldDB" id="A0A164VMF2"/>
<dbReference type="STRING" id="1314777.A0A164VMF2"/>
<dbReference type="GO" id="GO:0005737">
    <property type="term" value="C:cytoplasm"/>
    <property type="evidence" value="ECO:0007669"/>
    <property type="project" value="TreeGrafter"/>
</dbReference>
<dbReference type="InterPro" id="IPR015943">
    <property type="entry name" value="WD40/YVTN_repeat-like_dom_sf"/>
</dbReference>
<dbReference type="Gene3D" id="2.130.10.10">
    <property type="entry name" value="YVTN repeat-like/Quinoprotein amine dehydrogenase"/>
    <property type="match status" value="1"/>
</dbReference>
<dbReference type="SMART" id="SM00320">
    <property type="entry name" value="WD40"/>
    <property type="match status" value="4"/>
</dbReference>
<evidence type="ECO:0000256" key="1">
    <source>
        <dbReference type="ARBA" id="ARBA00022574"/>
    </source>
</evidence>
<proteinExistence type="predicted"/>
<gene>
    <name evidence="4" type="ORF">SISNIDRAFT_485202</name>
</gene>
<dbReference type="PROSITE" id="PS50294">
    <property type="entry name" value="WD_REPEATS_REGION"/>
    <property type="match status" value="1"/>
</dbReference>
<dbReference type="InterPro" id="IPR001680">
    <property type="entry name" value="WD40_rpt"/>
</dbReference>
<dbReference type="Proteomes" id="UP000076722">
    <property type="component" value="Unassembled WGS sequence"/>
</dbReference>
<keyword evidence="5" id="KW-1185">Reference proteome</keyword>
<dbReference type="PANTHER" id="PTHR15574:SF43">
    <property type="entry name" value="DDB1- AND CUL4-ASSOCIATED FACTOR 5"/>
    <property type="match status" value="1"/>
</dbReference>
<evidence type="ECO:0000313" key="5">
    <source>
        <dbReference type="Proteomes" id="UP000076722"/>
    </source>
</evidence>
<organism evidence="4 5">
    <name type="scientific">Sistotremastrum niveocremeum HHB9708</name>
    <dbReference type="NCBI Taxonomy" id="1314777"/>
    <lineage>
        <taxon>Eukaryota</taxon>
        <taxon>Fungi</taxon>
        <taxon>Dikarya</taxon>
        <taxon>Basidiomycota</taxon>
        <taxon>Agaricomycotina</taxon>
        <taxon>Agaricomycetes</taxon>
        <taxon>Sistotremastrales</taxon>
        <taxon>Sistotremastraceae</taxon>
        <taxon>Sertulicium</taxon>
        <taxon>Sertulicium niveocremeum</taxon>
    </lineage>
</organism>
<dbReference type="InterPro" id="IPR045151">
    <property type="entry name" value="DCAF8"/>
</dbReference>
<dbReference type="PANTHER" id="PTHR15574">
    <property type="entry name" value="WD REPEAT DOMAIN-CONTAINING FAMILY"/>
    <property type="match status" value="1"/>
</dbReference>
<dbReference type="GO" id="GO:0080008">
    <property type="term" value="C:Cul4-RING E3 ubiquitin ligase complex"/>
    <property type="evidence" value="ECO:0007669"/>
    <property type="project" value="TreeGrafter"/>
</dbReference>
<keyword evidence="1 3" id="KW-0853">WD repeat</keyword>
<accession>A0A164VMF2</accession>
<dbReference type="GO" id="GO:0045717">
    <property type="term" value="P:negative regulation of fatty acid biosynthetic process"/>
    <property type="evidence" value="ECO:0007669"/>
    <property type="project" value="TreeGrafter"/>
</dbReference>
<sequence>MSYKLTERLNAHHGAINCLAFNSRGNFLCSAADDQRAIIWSIPNKRKFQEFHEQDWGSIKCVQWIGDSCDRETLGIGCESGVVRVYQQRDFGPPDGKFSLLCSVTLPEGGVESMAFDAYQSRLAIAGEFGDISLHQILKEGSPKQLWSTTIPAPPDESGRLICDLLLCQENSTWEVFCRHTGVVYSLDRDTGVTEEGTERHTNSKIAHVSLTSDHRCCLADNDLSSSGFSLYEFPSMRLLRSFSVRETCLNAPVFAENCDLVVAGSDHGKVYVFQAGNGWRKEILTHGLLAVQSVATFAYSDHQVIVSGTTDICFFERYQCTPVRQFLDTAHSLALVLAICLIFYQAILH</sequence>
<dbReference type="PROSITE" id="PS50082">
    <property type="entry name" value="WD_REPEATS_2"/>
    <property type="match status" value="1"/>
</dbReference>
<keyword evidence="2" id="KW-0677">Repeat</keyword>
<dbReference type="OrthoDB" id="3238562at2759"/>
<evidence type="ECO:0000256" key="3">
    <source>
        <dbReference type="PROSITE-ProRule" id="PRU00221"/>
    </source>
</evidence>
<protein>
    <submittedName>
        <fullName evidence="4">WD40 repeat-like protein</fullName>
    </submittedName>
</protein>
<evidence type="ECO:0000256" key="2">
    <source>
        <dbReference type="ARBA" id="ARBA00022737"/>
    </source>
</evidence>